<reference evidence="3 4" key="1">
    <citation type="submission" date="2020-04" db="EMBL/GenBank/DDBJ databases">
        <title>Ferrimonas sp. S7 isolated from sea water.</title>
        <authorList>
            <person name="Bae S.S."/>
            <person name="Baek K."/>
        </authorList>
    </citation>
    <scope>NUCLEOTIDE SEQUENCE [LARGE SCALE GENOMIC DNA]</scope>
    <source>
        <strain evidence="3 4">S7</strain>
    </source>
</reference>
<evidence type="ECO:0000259" key="2">
    <source>
        <dbReference type="Pfam" id="PF00111"/>
    </source>
</evidence>
<protein>
    <submittedName>
        <fullName evidence="3">2Fe-2S iron-sulfur cluster binding domain-containing protein</fullName>
    </submittedName>
</protein>
<keyword evidence="4" id="KW-1185">Reference proteome</keyword>
<dbReference type="RefSeq" id="WP_168659881.1">
    <property type="nucleotide sequence ID" value="NZ_CP051180.1"/>
</dbReference>
<keyword evidence="1" id="KW-0830">Ubiquinone</keyword>
<dbReference type="GO" id="GO:0051537">
    <property type="term" value="F:2 iron, 2 sulfur cluster binding"/>
    <property type="evidence" value="ECO:0007669"/>
    <property type="project" value="InterPro"/>
</dbReference>
<gene>
    <name evidence="3" type="ORF">HER31_06905</name>
</gene>
<evidence type="ECO:0000256" key="1">
    <source>
        <dbReference type="ARBA" id="ARBA00023075"/>
    </source>
</evidence>
<sequence length="81" mass="8949">MIHQVTLPNGDLAEHKEGEPLLALLKENGLYSECQNGFCGACKTKVKCGSVRYLFEPMARIQADEVLPCCCTPTSNIEVEY</sequence>
<dbReference type="InterPro" id="IPR036010">
    <property type="entry name" value="2Fe-2S_ferredoxin-like_sf"/>
</dbReference>
<evidence type="ECO:0000313" key="3">
    <source>
        <dbReference type="EMBL" id="QIZ76619.1"/>
    </source>
</evidence>
<name>A0A6H1UDB6_9GAMM</name>
<dbReference type="Gene3D" id="3.10.20.30">
    <property type="match status" value="1"/>
</dbReference>
<dbReference type="InterPro" id="IPR006058">
    <property type="entry name" value="2Fe2S_fd_BS"/>
</dbReference>
<dbReference type="AlphaFoldDB" id="A0A6H1UDB6"/>
<dbReference type="EMBL" id="CP051180">
    <property type="protein sequence ID" value="QIZ76619.1"/>
    <property type="molecule type" value="Genomic_DNA"/>
</dbReference>
<dbReference type="Pfam" id="PF00111">
    <property type="entry name" value="Fer2"/>
    <property type="match status" value="1"/>
</dbReference>
<dbReference type="CDD" id="cd00207">
    <property type="entry name" value="fer2"/>
    <property type="match status" value="1"/>
</dbReference>
<accession>A0A6H1UDB6</accession>
<feature type="domain" description="2Fe-2S ferredoxin-type" evidence="2">
    <location>
        <begin position="14"/>
        <end position="74"/>
    </location>
</feature>
<organism evidence="3 4">
    <name type="scientific">Ferrimonas lipolytica</name>
    <dbReference type="NCBI Taxonomy" id="2724191"/>
    <lineage>
        <taxon>Bacteria</taxon>
        <taxon>Pseudomonadati</taxon>
        <taxon>Pseudomonadota</taxon>
        <taxon>Gammaproteobacteria</taxon>
        <taxon>Alteromonadales</taxon>
        <taxon>Ferrimonadaceae</taxon>
        <taxon>Ferrimonas</taxon>
    </lineage>
</organism>
<dbReference type="Proteomes" id="UP000501602">
    <property type="component" value="Chromosome"/>
</dbReference>
<dbReference type="SUPFAM" id="SSF54292">
    <property type="entry name" value="2Fe-2S ferredoxin-like"/>
    <property type="match status" value="1"/>
</dbReference>
<evidence type="ECO:0000313" key="4">
    <source>
        <dbReference type="Proteomes" id="UP000501602"/>
    </source>
</evidence>
<dbReference type="InterPro" id="IPR001041">
    <property type="entry name" value="2Fe-2S_ferredoxin-type"/>
</dbReference>
<proteinExistence type="predicted"/>
<dbReference type="InterPro" id="IPR012675">
    <property type="entry name" value="Beta-grasp_dom_sf"/>
</dbReference>
<dbReference type="KEGG" id="fes:HER31_06905"/>
<dbReference type="PROSITE" id="PS00197">
    <property type="entry name" value="2FE2S_FER_1"/>
    <property type="match status" value="1"/>
</dbReference>